<feature type="transmembrane region" description="Helical" evidence="1">
    <location>
        <begin position="84"/>
        <end position="106"/>
    </location>
</feature>
<organism evidence="2">
    <name type="scientific">Aureoumbra lagunensis</name>
    <dbReference type="NCBI Taxonomy" id="44058"/>
    <lineage>
        <taxon>Eukaryota</taxon>
        <taxon>Sar</taxon>
        <taxon>Stramenopiles</taxon>
        <taxon>Ochrophyta</taxon>
        <taxon>Pelagophyceae</taxon>
        <taxon>Pelagomonadales</taxon>
        <taxon>Aureoumbra</taxon>
    </lineage>
</organism>
<dbReference type="AlphaFoldDB" id="A0A7S3JVN1"/>
<feature type="transmembrane region" description="Helical" evidence="1">
    <location>
        <begin position="27"/>
        <end position="51"/>
    </location>
</feature>
<sequence length="325" mass="36189">MSEERPSGIVVIESTHVPSCGERITSWYAYALTLPIIAPVLFVGAVIGFQLTRRSLNRVLRSFEDDLGVDHAVTDDIKRIADAWLSYTTILDIILVITTVLTSGVLRDWLRKKLHKRMLQFQSFILGFIFFIAYLGQYIAILFCLGCCVLAFVAFVIHEACEESSSKGAEYAVAFLAQQINKYTSIDIVFCTVNVDDIIGQFEGETDDNVAFSDDDSCLPSISDFCKPYIHGIYRNSIRLAFGSGLVALVQINFALLALERYRTMTPLITKNNSSNGGGRTRSIEQLPDSLRNVDDARLLSSSDSLINPLLSLSSQQEQHEVLHV</sequence>
<keyword evidence="1" id="KW-0472">Membrane</keyword>
<keyword evidence="1" id="KW-1133">Transmembrane helix</keyword>
<keyword evidence="1" id="KW-0812">Transmembrane</keyword>
<feature type="transmembrane region" description="Helical" evidence="1">
    <location>
        <begin position="240"/>
        <end position="259"/>
    </location>
</feature>
<accession>A0A7S3JVN1</accession>
<feature type="transmembrane region" description="Helical" evidence="1">
    <location>
        <begin position="140"/>
        <end position="157"/>
    </location>
</feature>
<gene>
    <name evidence="2" type="ORF">ALAG00032_LOCUS7207</name>
</gene>
<evidence type="ECO:0000313" key="2">
    <source>
        <dbReference type="EMBL" id="CAE0366463.1"/>
    </source>
</evidence>
<proteinExistence type="predicted"/>
<evidence type="ECO:0000256" key="1">
    <source>
        <dbReference type="SAM" id="Phobius"/>
    </source>
</evidence>
<dbReference type="EMBL" id="HBIJ01010487">
    <property type="protein sequence ID" value="CAE0366463.1"/>
    <property type="molecule type" value="Transcribed_RNA"/>
</dbReference>
<name>A0A7S3JVN1_9STRA</name>
<reference evidence="2" key="1">
    <citation type="submission" date="2021-01" db="EMBL/GenBank/DDBJ databases">
        <authorList>
            <person name="Corre E."/>
            <person name="Pelletier E."/>
            <person name="Niang G."/>
            <person name="Scheremetjew M."/>
            <person name="Finn R."/>
            <person name="Kale V."/>
            <person name="Holt S."/>
            <person name="Cochrane G."/>
            <person name="Meng A."/>
            <person name="Brown T."/>
            <person name="Cohen L."/>
        </authorList>
    </citation>
    <scope>NUCLEOTIDE SEQUENCE</scope>
    <source>
        <strain evidence="2">CCMP1510</strain>
    </source>
</reference>
<protein>
    <submittedName>
        <fullName evidence="2">Uncharacterized protein</fullName>
    </submittedName>
</protein>